<comment type="caution">
    <text evidence="1">The sequence shown here is derived from an EMBL/GenBank/DDBJ whole genome shotgun (WGS) entry which is preliminary data.</text>
</comment>
<proteinExistence type="predicted"/>
<organism evidence="1 2">
    <name type="scientific">Dentiscutata heterogama</name>
    <dbReference type="NCBI Taxonomy" id="1316150"/>
    <lineage>
        <taxon>Eukaryota</taxon>
        <taxon>Fungi</taxon>
        <taxon>Fungi incertae sedis</taxon>
        <taxon>Mucoromycota</taxon>
        <taxon>Glomeromycotina</taxon>
        <taxon>Glomeromycetes</taxon>
        <taxon>Diversisporales</taxon>
        <taxon>Gigasporaceae</taxon>
        <taxon>Dentiscutata</taxon>
    </lineage>
</organism>
<name>A0ACA9QLX2_9GLOM</name>
<keyword evidence="2" id="KW-1185">Reference proteome</keyword>
<evidence type="ECO:0000313" key="1">
    <source>
        <dbReference type="EMBL" id="CAG8758244.1"/>
    </source>
</evidence>
<feature type="non-terminal residue" evidence="1">
    <location>
        <position position="193"/>
    </location>
</feature>
<sequence>MSSFLRENADVIIKTDPEIRAHSQILSARSEYFRALLSTTWAKKNEKGMFVIESDQKQTVMHIIVTYLYSDTLLEIDNVELTIELLKESDKLLLNDLSSKIYKRLRLIVPTFSSEEIIILVELLFKCESLYYIFESTLHYIMQDIGKLVFDTDAKFNNETFKLLLKRDDLGMTEKELFRIIKKNNYDIDLEEL</sequence>
<evidence type="ECO:0000313" key="2">
    <source>
        <dbReference type="Proteomes" id="UP000789702"/>
    </source>
</evidence>
<dbReference type="Proteomes" id="UP000789702">
    <property type="component" value="Unassembled WGS sequence"/>
</dbReference>
<dbReference type="EMBL" id="CAJVPU010049860">
    <property type="protein sequence ID" value="CAG8758244.1"/>
    <property type="molecule type" value="Genomic_DNA"/>
</dbReference>
<protein>
    <submittedName>
        <fullName evidence="1">629_t:CDS:1</fullName>
    </submittedName>
</protein>
<accession>A0ACA9QLX2</accession>
<reference evidence="1" key="1">
    <citation type="submission" date="2021-06" db="EMBL/GenBank/DDBJ databases">
        <authorList>
            <person name="Kallberg Y."/>
            <person name="Tangrot J."/>
            <person name="Rosling A."/>
        </authorList>
    </citation>
    <scope>NUCLEOTIDE SEQUENCE</scope>
    <source>
        <strain evidence="1">IL203A</strain>
    </source>
</reference>
<gene>
    <name evidence="1" type="ORF">DHETER_LOCUS15093</name>
</gene>